<dbReference type="PANTHER" id="PTHR43005">
    <property type="entry name" value="BLR7065 PROTEIN"/>
    <property type="match status" value="1"/>
</dbReference>
<accession>A0A2V5K9J9</accession>
<evidence type="ECO:0000256" key="4">
    <source>
        <dbReference type="ARBA" id="ARBA00022692"/>
    </source>
</evidence>
<comment type="similarity">
    <text evidence="7">Belongs to the binding-protein-dependent transport system permease family.</text>
</comment>
<evidence type="ECO:0000256" key="6">
    <source>
        <dbReference type="ARBA" id="ARBA00023136"/>
    </source>
</evidence>
<dbReference type="SUPFAM" id="SSF161098">
    <property type="entry name" value="MetI-like"/>
    <property type="match status" value="1"/>
</dbReference>
<dbReference type="CDD" id="cd06261">
    <property type="entry name" value="TM_PBP2"/>
    <property type="match status" value="1"/>
</dbReference>
<proteinExistence type="inferred from homology"/>
<keyword evidence="5 7" id="KW-1133">Transmembrane helix</keyword>
<evidence type="ECO:0000256" key="7">
    <source>
        <dbReference type="RuleBase" id="RU363032"/>
    </source>
</evidence>
<dbReference type="InterPro" id="IPR035906">
    <property type="entry name" value="MetI-like_sf"/>
</dbReference>
<reference evidence="9 10" key="1">
    <citation type="submission" date="2018-05" db="EMBL/GenBank/DDBJ databases">
        <title>Paenibacillus flagellatus sp. nov., isolated from selenium mineral soil.</title>
        <authorList>
            <person name="Dai X."/>
        </authorList>
    </citation>
    <scope>NUCLEOTIDE SEQUENCE [LARGE SCALE GENOMIC DNA]</scope>
    <source>
        <strain evidence="9 10">DXL2</strain>
    </source>
</reference>
<dbReference type="AlphaFoldDB" id="A0A2V5K9J9"/>
<feature type="transmembrane region" description="Helical" evidence="7">
    <location>
        <begin position="225"/>
        <end position="247"/>
    </location>
</feature>
<feature type="transmembrane region" description="Helical" evidence="7">
    <location>
        <begin position="166"/>
        <end position="188"/>
    </location>
</feature>
<evidence type="ECO:0000259" key="8">
    <source>
        <dbReference type="PROSITE" id="PS50928"/>
    </source>
</evidence>
<dbReference type="OrthoDB" id="9783627at2"/>
<feature type="domain" description="ABC transmembrane type-1" evidence="8">
    <location>
        <begin position="76"/>
        <end position="299"/>
    </location>
</feature>
<dbReference type="Pfam" id="PF00528">
    <property type="entry name" value="BPD_transp_1"/>
    <property type="match status" value="1"/>
</dbReference>
<feature type="transmembrane region" description="Helical" evidence="7">
    <location>
        <begin position="82"/>
        <end position="102"/>
    </location>
</feature>
<dbReference type="GO" id="GO:0055085">
    <property type="term" value="P:transmembrane transport"/>
    <property type="evidence" value="ECO:0007669"/>
    <property type="project" value="InterPro"/>
</dbReference>
<comment type="caution">
    <text evidence="9">The sequence shown here is derived from an EMBL/GenBank/DDBJ whole genome shotgun (WGS) entry which is preliminary data.</text>
</comment>
<dbReference type="Proteomes" id="UP000247476">
    <property type="component" value="Unassembled WGS sequence"/>
</dbReference>
<feature type="transmembrane region" description="Helical" evidence="7">
    <location>
        <begin position="280"/>
        <end position="303"/>
    </location>
</feature>
<dbReference type="Gene3D" id="1.10.3720.10">
    <property type="entry name" value="MetI-like"/>
    <property type="match status" value="1"/>
</dbReference>
<organism evidence="9 10">
    <name type="scientific">Paenibacillus flagellatus</name>
    <dbReference type="NCBI Taxonomy" id="2211139"/>
    <lineage>
        <taxon>Bacteria</taxon>
        <taxon>Bacillati</taxon>
        <taxon>Bacillota</taxon>
        <taxon>Bacilli</taxon>
        <taxon>Bacillales</taxon>
        <taxon>Paenibacillaceae</taxon>
        <taxon>Paenibacillus</taxon>
    </lineage>
</organism>
<dbReference type="RefSeq" id="WP_110838708.1">
    <property type="nucleotide sequence ID" value="NZ_QJVJ01000002.1"/>
</dbReference>
<evidence type="ECO:0000256" key="3">
    <source>
        <dbReference type="ARBA" id="ARBA00022475"/>
    </source>
</evidence>
<dbReference type="EMBL" id="QJVJ01000002">
    <property type="protein sequence ID" value="PYI56179.1"/>
    <property type="molecule type" value="Genomic_DNA"/>
</dbReference>
<evidence type="ECO:0000313" key="10">
    <source>
        <dbReference type="Proteomes" id="UP000247476"/>
    </source>
</evidence>
<feature type="transmembrane region" description="Helical" evidence="7">
    <location>
        <begin position="20"/>
        <end position="45"/>
    </location>
</feature>
<gene>
    <name evidence="9" type="ORF">DLM86_04100</name>
</gene>
<protein>
    <submittedName>
        <fullName evidence="9">ABC transporter permease</fullName>
    </submittedName>
</protein>
<comment type="subcellular location">
    <subcellularLocation>
        <location evidence="1 7">Cell membrane</location>
        <topology evidence="1 7">Multi-pass membrane protein</topology>
    </subcellularLocation>
</comment>
<keyword evidence="4 7" id="KW-0812">Transmembrane</keyword>
<keyword evidence="10" id="KW-1185">Reference proteome</keyword>
<dbReference type="InterPro" id="IPR000515">
    <property type="entry name" value="MetI-like"/>
</dbReference>
<dbReference type="GO" id="GO:0005886">
    <property type="term" value="C:plasma membrane"/>
    <property type="evidence" value="ECO:0007669"/>
    <property type="project" value="UniProtKB-SubCell"/>
</dbReference>
<keyword evidence="2 7" id="KW-0813">Transport</keyword>
<keyword evidence="3" id="KW-1003">Cell membrane</keyword>
<evidence type="ECO:0000256" key="1">
    <source>
        <dbReference type="ARBA" id="ARBA00004651"/>
    </source>
</evidence>
<dbReference type="PANTHER" id="PTHR43005:SF1">
    <property type="entry name" value="SPERMIDINE_PUTRESCINE TRANSPORT SYSTEM PERMEASE PROTEIN"/>
    <property type="match status" value="1"/>
</dbReference>
<evidence type="ECO:0000313" key="9">
    <source>
        <dbReference type="EMBL" id="PYI56179.1"/>
    </source>
</evidence>
<feature type="transmembrane region" description="Helical" evidence="7">
    <location>
        <begin position="114"/>
        <end position="134"/>
    </location>
</feature>
<keyword evidence="6 7" id="KW-0472">Membrane</keyword>
<evidence type="ECO:0000256" key="2">
    <source>
        <dbReference type="ARBA" id="ARBA00022448"/>
    </source>
</evidence>
<sequence>MKTIGGWIGVLWRHRTSYLFVGPFLLLFALFIFVPVAVAVGLSFFSYDAISSPRFIGFDNFVSLLTRDWIFLQYAVPNTFRFALIVGPGGYMLSFALAWLINQLPASVRDYFTLAMYAPSLAAGVAFSVVWPVLFSGDRIGYLNRLLLETGLIDKPVLWLQNPDTFMGVMVAVSLWSSMGVGFLAMLAGLQTVNKELYDAGAIDGIANRLQEIFYITIPAIRPQMLFGAVMAVVGTLKSGMIGSILAQSASGSPITPQYAGHLFLNHIDDFAMIRYEMGYAAALSVVLLGIMYAANKLAFGLFGNGRDDGR</sequence>
<dbReference type="PROSITE" id="PS50928">
    <property type="entry name" value="ABC_TM1"/>
    <property type="match status" value="1"/>
</dbReference>
<name>A0A2V5K9J9_9BACL</name>
<evidence type="ECO:0000256" key="5">
    <source>
        <dbReference type="ARBA" id="ARBA00022989"/>
    </source>
</evidence>